<evidence type="ECO:0000256" key="5">
    <source>
        <dbReference type="ARBA" id="ARBA00022801"/>
    </source>
</evidence>
<dbReference type="SUPFAM" id="SSF56672">
    <property type="entry name" value="DNA/RNA polymerases"/>
    <property type="match status" value="1"/>
</dbReference>
<gene>
    <name evidence="9" type="ORF">NUW87_11450</name>
</gene>
<evidence type="ECO:0000256" key="1">
    <source>
        <dbReference type="ARBA" id="ARBA00022679"/>
    </source>
</evidence>
<keyword evidence="5" id="KW-0378">Hydrolase</keyword>
<comment type="function">
    <text evidence="7">Poorly processive, error-prone DNA polymerase involved in untargeted mutagenesis. Copies undamaged DNA at stalled replication forks, which arise in vivo from mismatched or misaligned primer ends. These misaligned primers can be extended by PolIV. Exhibits no 3'-5' exonuclease (proofreading) activity. May be involved in translesional synthesis, in conjunction with the beta clamp from PolIII.</text>
</comment>
<dbReference type="Pfam" id="PF17917">
    <property type="entry name" value="RT_RNaseH"/>
    <property type="match status" value="1"/>
</dbReference>
<dbReference type="Gene3D" id="3.10.20.370">
    <property type="match status" value="1"/>
</dbReference>
<dbReference type="EMBL" id="JANRML010000095">
    <property type="protein sequence ID" value="MCZ2221965.1"/>
    <property type="molecule type" value="Genomic_DNA"/>
</dbReference>
<dbReference type="Proteomes" id="UP001071110">
    <property type="component" value="Unassembled WGS sequence"/>
</dbReference>
<keyword evidence="4" id="KW-0255">Endonuclease</keyword>
<reference evidence="9" key="1">
    <citation type="submission" date="2022-08" db="EMBL/GenBank/DDBJ databases">
        <title>Corynebacterium sp. nov., isolated from clinical breast specimens.</title>
        <authorList>
            <person name="Zhang T."/>
        </authorList>
    </citation>
    <scope>NUCLEOTIDE SEQUENCE</scope>
    <source>
        <strain evidence="9">CCUG 57942</strain>
    </source>
</reference>
<feature type="domain" description="Reverse transcriptase RNase H-like" evidence="8">
    <location>
        <begin position="57"/>
        <end position="156"/>
    </location>
</feature>
<sequence length="219" mass="25415">LGLTWYYRKFVKNYEKIVAPLTTLLKKNSFTWTPATAQAFQTLKTTMCTTPVLALPDFTKTFVLECDALGKGIGVVLMQEGRPLAFTSKQLSEKNLGKPIYEKEMLAILHAVELWRPYLLGQRFQIKTDHQSLKYFLEQRISSQEQQKWVTKLFGYDYEIIYKKGKDNVVADALSRKYEDEGSLFSLSFIVPDWLQAVHQEWLQDPKSLHLIQQLQNKA</sequence>
<evidence type="ECO:0000259" key="8">
    <source>
        <dbReference type="Pfam" id="PF17917"/>
    </source>
</evidence>
<dbReference type="InterPro" id="IPR043128">
    <property type="entry name" value="Rev_trsase/Diguanyl_cyclase"/>
</dbReference>
<protein>
    <submittedName>
        <fullName evidence="9">Ty3/Gypsy family RNase HI domain-containing protein</fullName>
    </submittedName>
</protein>
<keyword evidence="6" id="KW-0695">RNA-directed DNA polymerase</keyword>
<dbReference type="GO" id="GO:0016787">
    <property type="term" value="F:hydrolase activity"/>
    <property type="evidence" value="ECO:0007669"/>
    <property type="project" value="UniProtKB-KW"/>
</dbReference>
<dbReference type="CDD" id="cd09274">
    <property type="entry name" value="RNase_HI_RT_Ty3"/>
    <property type="match status" value="1"/>
</dbReference>
<proteinExistence type="predicted"/>
<accession>A0A9Q4NSX4</accession>
<name>A0A9Q4NSX4_9CORY</name>
<dbReference type="PANTHER" id="PTHR34072">
    <property type="entry name" value="ENZYMATIC POLYPROTEIN-RELATED"/>
    <property type="match status" value="1"/>
</dbReference>
<dbReference type="InterPro" id="IPR041373">
    <property type="entry name" value="RT_RNaseH"/>
</dbReference>
<keyword evidence="3" id="KW-0540">Nuclease</keyword>
<dbReference type="Gene3D" id="3.30.70.270">
    <property type="match status" value="1"/>
</dbReference>
<feature type="non-terminal residue" evidence="9">
    <location>
        <position position="1"/>
    </location>
</feature>
<evidence type="ECO:0000256" key="3">
    <source>
        <dbReference type="ARBA" id="ARBA00022722"/>
    </source>
</evidence>
<dbReference type="GO" id="GO:0003964">
    <property type="term" value="F:RNA-directed DNA polymerase activity"/>
    <property type="evidence" value="ECO:0007669"/>
    <property type="project" value="UniProtKB-KW"/>
</dbReference>
<dbReference type="PANTHER" id="PTHR34072:SF55">
    <property type="entry name" value="DNA_RNA POLYMERASES SUPERFAMILY PROTEIN"/>
    <property type="match status" value="1"/>
</dbReference>
<evidence type="ECO:0000256" key="6">
    <source>
        <dbReference type="ARBA" id="ARBA00022918"/>
    </source>
</evidence>
<dbReference type="InterPro" id="IPR043502">
    <property type="entry name" value="DNA/RNA_pol_sf"/>
</dbReference>
<keyword evidence="2" id="KW-0548">Nucleotidyltransferase</keyword>
<feature type="non-terminal residue" evidence="9">
    <location>
        <position position="219"/>
    </location>
</feature>
<dbReference type="RefSeq" id="WP_269028652.1">
    <property type="nucleotide sequence ID" value="NZ_JANRML010000095.1"/>
</dbReference>
<organism evidence="9 10">
    <name type="scientific">Corynebacterium pilbarense</name>
    <dbReference type="NCBI Taxonomy" id="1288393"/>
    <lineage>
        <taxon>Bacteria</taxon>
        <taxon>Bacillati</taxon>
        <taxon>Actinomycetota</taxon>
        <taxon>Actinomycetes</taxon>
        <taxon>Mycobacteriales</taxon>
        <taxon>Corynebacteriaceae</taxon>
        <taxon>Corynebacterium</taxon>
    </lineage>
</organism>
<dbReference type="GO" id="GO:0004519">
    <property type="term" value="F:endonuclease activity"/>
    <property type="evidence" value="ECO:0007669"/>
    <property type="project" value="UniProtKB-KW"/>
</dbReference>
<dbReference type="AlphaFoldDB" id="A0A9Q4NSX4"/>
<keyword evidence="10" id="KW-1185">Reference proteome</keyword>
<evidence type="ECO:0000256" key="7">
    <source>
        <dbReference type="ARBA" id="ARBA00025589"/>
    </source>
</evidence>
<evidence type="ECO:0000256" key="2">
    <source>
        <dbReference type="ARBA" id="ARBA00022695"/>
    </source>
</evidence>
<dbReference type="FunFam" id="3.30.70.270:FF:000020">
    <property type="entry name" value="Transposon Tf2-6 polyprotein-like Protein"/>
    <property type="match status" value="1"/>
</dbReference>
<evidence type="ECO:0000313" key="9">
    <source>
        <dbReference type="EMBL" id="MCZ2221965.1"/>
    </source>
</evidence>
<keyword evidence="1" id="KW-0808">Transferase</keyword>
<comment type="caution">
    <text evidence="9">The sequence shown here is derived from an EMBL/GenBank/DDBJ whole genome shotgun (WGS) entry which is preliminary data.</text>
</comment>
<evidence type="ECO:0000313" key="10">
    <source>
        <dbReference type="Proteomes" id="UP001071110"/>
    </source>
</evidence>
<evidence type="ECO:0000256" key="4">
    <source>
        <dbReference type="ARBA" id="ARBA00022759"/>
    </source>
</evidence>